<dbReference type="PROSITE" id="PS50240">
    <property type="entry name" value="TRYPSIN_DOM"/>
    <property type="match status" value="1"/>
</dbReference>
<evidence type="ECO:0000256" key="3">
    <source>
        <dbReference type="ARBA" id="ARBA00023157"/>
    </source>
</evidence>
<dbReference type="EMBL" id="CVRI01000070">
    <property type="protein sequence ID" value="CRL07166.1"/>
    <property type="molecule type" value="Genomic_DNA"/>
</dbReference>
<dbReference type="PANTHER" id="PTHR24258:SF129">
    <property type="entry name" value="LP15124P-RELATED"/>
    <property type="match status" value="1"/>
</dbReference>
<feature type="transmembrane region" description="Helical" evidence="7">
    <location>
        <begin position="6"/>
        <end position="24"/>
    </location>
</feature>
<dbReference type="SMART" id="SM00020">
    <property type="entry name" value="Tryp_SPc"/>
    <property type="match status" value="1"/>
</dbReference>
<keyword evidence="10" id="KW-1185">Reference proteome</keyword>
<dbReference type="STRING" id="568069.A0A1J1J6Q9"/>
<dbReference type="CDD" id="cd00190">
    <property type="entry name" value="Tryp_SPc"/>
    <property type="match status" value="1"/>
</dbReference>
<organism evidence="9 10">
    <name type="scientific">Clunio marinus</name>
    <dbReference type="NCBI Taxonomy" id="568069"/>
    <lineage>
        <taxon>Eukaryota</taxon>
        <taxon>Metazoa</taxon>
        <taxon>Ecdysozoa</taxon>
        <taxon>Arthropoda</taxon>
        <taxon>Hexapoda</taxon>
        <taxon>Insecta</taxon>
        <taxon>Pterygota</taxon>
        <taxon>Neoptera</taxon>
        <taxon>Endopterygota</taxon>
        <taxon>Diptera</taxon>
        <taxon>Nematocera</taxon>
        <taxon>Chironomoidea</taxon>
        <taxon>Chironomidae</taxon>
        <taxon>Clunio</taxon>
    </lineage>
</organism>
<keyword evidence="7" id="KW-0472">Membrane</keyword>
<dbReference type="Pfam" id="PF18322">
    <property type="entry name" value="CLIP_1"/>
    <property type="match status" value="1"/>
</dbReference>
<dbReference type="InterPro" id="IPR001314">
    <property type="entry name" value="Peptidase_S1A"/>
</dbReference>
<keyword evidence="2" id="KW-0964">Secreted</keyword>
<evidence type="ECO:0000313" key="10">
    <source>
        <dbReference type="Proteomes" id="UP000183832"/>
    </source>
</evidence>
<feature type="domain" description="Peptidase S1" evidence="8">
    <location>
        <begin position="162"/>
        <end position="407"/>
    </location>
</feature>
<dbReference type="Pfam" id="PF00089">
    <property type="entry name" value="Trypsin"/>
    <property type="match status" value="1"/>
</dbReference>
<reference evidence="9 10" key="1">
    <citation type="submission" date="2015-04" db="EMBL/GenBank/DDBJ databases">
        <authorList>
            <person name="Syromyatnikov M.Y."/>
            <person name="Popov V.N."/>
        </authorList>
    </citation>
    <scope>NUCLEOTIDE SEQUENCE [LARGE SCALE GENOMIC DNA]</scope>
</reference>
<dbReference type="InterPro" id="IPR041515">
    <property type="entry name" value="PPAF-2-like_Clip"/>
</dbReference>
<dbReference type="GO" id="GO:0004252">
    <property type="term" value="F:serine-type endopeptidase activity"/>
    <property type="evidence" value="ECO:0007669"/>
    <property type="project" value="InterPro"/>
</dbReference>
<keyword evidence="7" id="KW-0812">Transmembrane</keyword>
<evidence type="ECO:0000256" key="5">
    <source>
        <dbReference type="ARBA" id="ARBA00068096"/>
    </source>
</evidence>
<dbReference type="OrthoDB" id="6261922at2759"/>
<dbReference type="GO" id="GO:0006508">
    <property type="term" value="P:proteolysis"/>
    <property type="evidence" value="ECO:0007669"/>
    <property type="project" value="InterPro"/>
</dbReference>
<keyword evidence="7" id="KW-1133">Transmembrane helix</keyword>
<dbReference type="GO" id="GO:0005576">
    <property type="term" value="C:extracellular region"/>
    <property type="evidence" value="ECO:0007669"/>
    <property type="project" value="UniProtKB-SubCell"/>
</dbReference>
<evidence type="ECO:0000256" key="2">
    <source>
        <dbReference type="ARBA" id="ARBA00022525"/>
    </source>
</evidence>
<dbReference type="Gene3D" id="2.40.10.10">
    <property type="entry name" value="Trypsin-like serine proteases"/>
    <property type="match status" value="2"/>
</dbReference>
<sequence length="418" mass="46139">MSQSVLYTIILIFYIIFCVNNGLTQYNDGVLNDRIQNVFGNSRGNTKNVNRGGFGEIVLPEPENISPTQAPQVINTNGQICKCVPYWMCEPSNNPTTSTTDSRFFGEIDVRFNPQTCQDVLDVCCTPNRETNEVIVPPKPPLSVQQPTGCGIRNVNGIDFSLAGNLHNEAGFGEFPWTVALLSQHTECLCGGSLIHPSVVLTGAHCVFNITSRDLKIRAGEWDTQTTKERLPYQERDIQSIIIHPEFNSKSLANDVAILILDQPVTLDQHINVICLPSQGYFSNSQSCFASGWGKDVFGKEGKYSVIMKKVQLPMVPFHSCQSSLRKTRLGSRFNLHHSFVCAGGEPDIDTCQGDGGSPLVCPVGIASDNRYVQIGAVAWGIGCRDALPAVYTNIALFRDWIDQHVQQYGFDSSIYSY</sequence>
<accession>A0A1J1J6Q9</accession>
<dbReference type="Proteomes" id="UP000183832">
    <property type="component" value="Unassembled WGS sequence"/>
</dbReference>
<dbReference type="InterPro" id="IPR043504">
    <property type="entry name" value="Peptidase_S1_PA_chymotrypsin"/>
</dbReference>
<evidence type="ECO:0000256" key="1">
    <source>
        <dbReference type="ARBA" id="ARBA00004613"/>
    </source>
</evidence>
<dbReference type="PRINTS" id="PR00722">
    <property type="entry name" value="CHYMOTRYPSIN"/>
</dbReference>
<gene>
    <name evidence="9" type="primary">similar to Serine protease 42</name>
    <name evidence="9" type="ORF">CLUMA_CG020154</name>
</gene>
<dbReference type="AlphaFoldDB" id="A0A1J1J6Q9"/>
<evidence type="ECO:0000256" key="6">
    <source>
        <dbReference type="ARBA" id="ARBA00076468"/>
    </source>
</evidence>
<proteinExistence type="inferred from homology"/>
<dbReference type="FunFam" id="2.40.10.10:FF:000038">
    <property type="entry name" value="Serine protease"/>
    <property type="match status" value="1"/>
</dbReference>
<keyword evidence="3" id="KW-1015">Disulfide bond</keyword>
<evidence type="ECO:0000259" key="8">
    <source>
        <dbReference type="PROSITE" id="PS50240"/>
    </source>
</evidence>
<dbReference type="SUPFAM" id="SSF50494">
    <property type="entry name" value="Trypsin-like serine proteases"/>
    <property type="match status" value="1"/>
</dbReference>
<name>A0A1J1J6Q9_9DIPT</name>
<evidence type="ECO:0000313" key="9">
    <source>
        <dbReference type="EMBL" id="CRL07166.1"/>
    </source>
</evidence>
<protein>
    <recommendedName>
        <fullName evidence="5">Phenoloxidase-activating factor 2</fullName>
    </recommendedName>
    <alternativeName>
        <fullName evidence="6">Prophenoloxidase-activating factor II</fullName>
    </alternativeName>
</protein>
<dbReference type="InterPro" id="IPR001254">
    <property type="entry name" value="Trypsin_dom"/>
</dbReference>
<dbReference type="InterPro" id="IPR009003">
    <property type="entry name" value="Peptidase_S1_PA"/>
</dbReference>
<evidence type="ECO:0000256" key="4">
    <source>
        <dbReference type="ARBA" id="ARBA00024195"/>
    </source>
</evidence>
<comment type="similarity">
    <text evidence="4">Belongs to the peptidase S1 family. CLIP subfamily.</text>
</comment>
<dbReference type="PANTHER" id="PTHR24258">
    <property type="entry name" value="SERINE PROTEASE-RELATED"/>
    <property type="match status" value="1"/>
</dbReference>
<comment type="subcellular location">
    <subcellularLocation>
        <location evidence="1">Secreted</location>
    </subcellularLocation>
</comment>
<evidence type="ECO:0000256" key="7">
    <source>
        <dbReference type="SAM" id="Phobius"/>
    </source>
</evidence>